<name>A0A2B8BPD2_9PROT</name>
<dbReference type="RefSeq" id="WP_098735089.1">
    <property type="nucleotide sequence ID" value="NZ_PDKW01000037.1"/>
</dbReference>
<protein>
    <submittedName>
        <fullName evidence="1">Uncharacterized protein</fullName>
    </submittedName>
</protein>
<gene>
    <name evidence="1" type="ORF">CRT60_03725</name>
</gene>
<proteinExistence type="predicted"/>
<dbReference type="AlphaFoldDB" id="A0A2B8BPD2"/>
<keyword evidence="2" id="KW-1185">Reference proteome</keyword>
<organism evidence="1 2">
    <name type="scientific">Azospirillum palustre</name>
    <dbReference type="NCBI Taxonomy" id="2044885"/>
    <lineage>
        <taxon>Bacteria</taxon>
        <taxon>Pseudomonadati</taxon>
        <taxon>Pseudomonadota</taxon>
        <taxon>Alphaproteobacteria</taxon>
        <taxon>Rhodospirillales</taxon>
        <taxon>Azospirillaceae</taxon>
        <taxon>Azospirillum</taxon>
    </lineage>
</organism>
<dbReference type="Proteomes" id="UP000225379">
    <property type="component" value="Unassembled WGS sequence"/>
</dbReference>
<accession>A0A2B8BPD2</accession>
<evidence type="ECO:0000313" key="1">
    <source>
        <dbReference type="EMBL" id="PGH59097.1"/>
    </source>
</evidence>
<comment type="caution">
    <text evidence="1">The sequence shown here is derived from an EMBL/GenBank/DDBJ whole genome shotgun (WGS) entry which is preliminary data.</text>
</comment>
<dbReference type="EMBL" id="PDKW01000037">
    <property type="protein sequence ID" value="PGH59097.1"/>
    <property type="molecule type" value="Genomic_DNA"/>
</dbReference>
<evidence type="ECO:0000313" key="2">
    <source>
        <dbReference type="Proteomes" id="UP000225379"/>
    </source>
</evidence>
<dbReference type="OrthoDB" id="8378722at2"/>
<sequence length="94" mass="10309">MTNAFTRTTSRTVTFAHPFALSGVDGVQPAGSYIVETDEELIDSLSFPVYRRSATWIRLPQSNRGMAMEQTVLIDPDELGRLLEPADNGNPLPG</sequence>
<reference evidence="2" key="1">
    <citation type="submission" date="2017-10" db="EMBL/GenBank/DDBJ databases">
        <authorList>
            <person name="Kravchenko I.K."/>
            <person name="Grouzdev D.S."/>
        </authorList>
    </citation>
    <scope>NUCLEOTIDE SEQUENCE [LARGE SCALE GENOMIC DNA]</scope>
    <source>
        <strain evidence="2">B2</strain>
    </source>
</reference>